<dbReference type="Pfam" id="PF13620">
    <property type="entry name" value="CarboxypepD_reg"/>
    <property type="match status" value="2"/>
</dbReference>
<gene>
    <name evidence="1" type="ORF">CMC5_064210</name>
</gene>
<dbReference type="Gene3D" id="2.60.40.1120">
    <property type="entry name" value="Carboxypeptidase-like, regulatory domain"/>
    <property type="match status" value="2"/>
</dbReference>
<dbReference type="Gene3D" id="2.60.120.260">
    <property type="entry name" value="Galactose-binding domain-like"/>
    <property type="match status" value="1"/>
</dbReference>
<accession>A0A0K1ENM5</accession>
<dbReference type="SUPFAM" id="SSF159501">
    <property type="entry name" value="EreA/ChaN-like"/>
    <property type="match status" value="1"/>
</dbReference>
<dbReference type="PATRIC" id="fig|52.7.peg.7059"/>
<evidence type="ECO:0008006" key="3">
    <source>
        <dbReference type="Google" id="ProtNLM"/>
    </source>
</evidence>
<dbReference type="Gene3D" id="1.20.1440.30">
    <property type="entry name" value="Biosynthetic Protein domain"/>
    <property type="match status" value="1"/>
</dbReference>
<dbReference type="InterPro" id="IPR007815">
    <property type="entry name" value="Emycin_Estase"/>
</dbReference>
<dbReference type="EMBL" id="CP012159">
    <property type="protein sequence ID" value="AKT42198.1"/>
    <property type="molecule type" value="Genomic_DNA"/>
</dbReference>
<keyword evidence="2" id="KW-1185">Reference proteome</keyword>
<evidence type="ECO:0000313" key="2">
    <source>
        <dbReference type="Proteomes" id="UP000067626"/>
    </source>
</evidence>
<dbReference type="SUPFAM" id="SSF49464">
    <property type="entry name" value="Carboxypeptidase regulatory domain-like"/>
    <property type="match status" value="2"/>
</dbReference>
<proteinExistence type="predicted"/>
<dbReference type="KEGG" id="ccro:CMC5_064210"/>
<name>A0A0K1ENM5_CHOCO</name>
<dbReference type="AlphaFoldDB" id="A0A0K1ENM5"/>
<dbReference type="PANTHER" id="PTHR31299:SF0">
    <property type="entry name" value="ESTERASE, PUTATIVE (AFU_ORTHOLOGUE AFUA_1G05850)-RELATED"/>
    <property type="match status" value="1"/>
</dbReference>
<dbReference type="Pfam" id="PF05139">
    <property type="entry name" value="Erythro_esteras"/>
    <property type="match status" value="1"/>
</dbReference>
<dbReference type="GO" id="GO:0046677">
    <property type="term" value="P:response to antibiotic"/>
    <property type="evidence" value="ECO:0007669"/>
    <property type="project" value="InterPro"/>
</dbReference>
<dbReference type="PROSITE" id="PS51257">
    <property type="entry name" value="PROKAR_LIPOPROTEIN"/>
    <property type="match status" value="1"/>
</dbReference>
<dbReference type="OrthoDB" id="9810066at2"/>
<dbReference type="CDD" id="cd14728">
    <property type="entry name" value="Ere-like"/>
    <property type="match status" value="1"/>
</dbReference>
<dbReference type="Proteomes" id="UP000067626">
    <property type="component" value="Chromosome"/>
</dbReference>
<sequence length="831" mass="87937">MDRGAMRRAGGATGRWWRALGWITPTLLLMSACGGVDASTKGQQAVAPAPGGDEAAPGDLSGLVTAQDGQPIAGALVSVVDAAVLDDEPAAQVKSGADGRFRVSRLPTGRYGITVTAPGVTGTRLEVLSHRAETPTRGLVARLGGRGIVVQGAVRDPAGKGVPGATVVATRQGEGGVVSFFAPVAPEGHYQIMLPEGRYDVAVKAPGHVAGGPEGGRPVTESAQVDMALRRAPPLDQAAPAEVVSWIQQQAMPLGGTEAGRGLADMAPIKAMVGNARVVSLGEATHGTREFFALKHRMLELLVTELGFTVFAIEGSSPASLAVNEYVLTGKGDPVKALQGLEFWTWNTEEMLALVRWMRRYNENPAHKQKLRFHGFDLEDPQQAVHALLSHLRKVDRPLAQEVSAQLRPLDNEHDVERYPQRGDTVMRATRAAIVRVAEQLDRERPTYERRAGAAAWKLARHHARLLQRTEAMLADPRGGAALREQGMAENVLSLLDLEGPDAKAVLWSHNVHAQRGGQEAYPSMGEHLHRTLGAEHVVFGFGFNQGSFLAVELNPVTGNRLRDFTVGPGDVGTLDATLAKGGVPLFALDLRRAPADGLVGGWLDAALGTRSIGSVYRESSPASSFRRSAPRGALDALLFVERTTATRPLASVRRGRPPSPPPAAVLSNPGFEEVNGRGAAAGWTAPLLTLDTTSTDVATSEQRPRSGKRAAALRVVPRGPSTVGAHALATQTLDAAPFRGKRVRLTVATRVEGLSAEGRAQLFLETVGAKGQPIGYADLLDQPITSTAWADHGVALDIPSEAATLTLGLVLIGDGQAFFDDVRLEALGNP</sequence>
<evidence type="ECO:0000313" key="1">
    <source>
        <dbReference type="EMBL" id="AKT42198.1"/>
    </source>
</evidence>
<dbReference type="Gene3D" id="3.30.1870.10">
    <property type="entry name" value="EreA-like, domain 2"/>
    <property type="match status" value="1"/>
</dbReference>
<dbReference type="InterPro" id="IPR008969">
    <property type="entry name" value="CarboxyPept-like_regulatory"/>
</dbReference>
<protein>
    <recommendedName>
        <fullName evidence="3">Erythromycin esterase</fullName>
    </recommendedName>
</protein>
<reference evidence="1 2" key="1">
    <citation type="submission" date="2015-07" db="EMBL/GenBank/DDBJ databases">
        <title>Genome analysis of myxobacterium Chondromyces crocatus Cm c5 reveals a high potential for natural compound synthesis and the genetic basis for the loss of fruiting body formation.</title>
        <authorList>
            <person name="Zaburannyi N."/>
            <person name="Bunk B."/>
            <person name="Maier J."/>
            <person name="Overmann J."/>
            <person name="Mueller R."/>
        </authorList>
    </citation>
    <scope>NUCLEOTIDE SEQUENCE [LARGE SCALE GENOMIC DNA]</scope>
    <source>
        <strain evidence="1 2">Cm c5</strain>
    </source>
</reference>
<dbReference type="PANTHER" id="PTHR31299">
    <property type="entry name" value="ESTERASE, PUTATIVE (AFU_ORTHOLOGUE AFUA_1G05850)-RELATED"/>
    <property type="match status" value="1"/>
</dbReference>
<organism evidence="1 2">
    <name type="scientific">Chondromyces crocatus</name>
    <dbReference type="NCBI Taxonomy" id="52"/>
    <lineage>
        <taxon>Bacteria</taxon>
        <taxon>Pseudomonadati</taxon>
        <taxon>Myxococcota</taxon>
        <taxon>Polyangia</taxon>
        <taxon>Polyangiales</taxon>
        <taxon>Polyangiaceae</taxon>
        <taxon>Chondromyces</taxon>
    </lineage>
</organism>
<dbReference type="Gene3D" id="3.40.1660.10">
    <property type="entry name" value="EreA-like (biosynthetic domain)"/>
    <property type="match status" value="1"/>
</dbReference>
<dbReference type="STRING" id="52.CMC5_064210"/>
<dbReference type="InterPro" id="IPR052036">
    <property type="entry name" value="Hydrolase/PRTase-associated"/>
</dbReference>